<evidence type="ECO:0000313" key="2">
    <source>
        <dbReference type="EMBL" id="SFK87586.1"/>
    </source>
</evidence>
<dbReference type="Proteomes" id="UP000199607">
    <property type="component" value="Unassembled WGS sequence"/>
</dbReference>
<dbReference type="EMBL" id="FOTC01000001">
    <property type="protein sequence ID" value="SFK87586.1"/>
    <property type="molecule type" value="Genomic_DNA"/>
</dbReference>
<organism evidence="2 3">
    <name type="scientific">Halogranum rubrum</name>
    <dbReference type="NCBI Taxonomy" id="553466"/>
    <lineage>
        <taxon>Archaea</taxon>
        <taxon>Methanobacteriati</taxon>
        <taxon>Methanobacteriota</taxon>
        <taxon>Stenosarchaea group</taxon>
        <taxon>Halobacteria</taxon>
        <taxon>Halobacteriales</taxon>
        <taxon>Haloferacaceae</taxon>
    </lineage>
</organism>
<evidence type="ECO:0000256" key="1">
    <source>
        <dbReference type="SAM" id="MobiDB-lite"/>
    </source>
</evidence>
<proteinExistence type="predicted"/>
<accession>A0A1I4D604</accession>
<feature type="compositionally biased region" description="Polar residues" evidence="1">
    <location>
        <begin position="58"/>
        <end position="69"/>
    </location>
</feature>
<dbReference type="RefSeq" id="WP_089867875.1">
    <property type="nucleotide sequence ID" value="NZ_FOTC01000001.1"/>
</dbReference>
<feature type="region of interest" description="Disordered" evidence="1">
    <location>
        <begin position="45"/>
        <end position="69"/>
    </location>
</feature>
<keyword evidence="3" id="KW-1185">Reference proteome</keyword>
<sequence length="69" mass="7187">MPQIEVSSRPVFASIVPFVARHPRLVLTIVLLVLAIAVQGTVSAETTTPLELGDPTVEPNSGHDSGTGP</sequence>
<protein>
    <submittedName>
        <fullName evidence="2">Uncharacterized protein</fullName>
    </submittedName>
</protein>
<evidence type="ECO:0000313" key="3">
    <source>
        <dbReference type="Proteomes" id="UP000199607"/>
    </source>
</evidence>
<dbReference type="AlphaFoldDB" id="A0A1I4D604"/>
<gene>
    <name evidence="2" type="ORF">SAMN04487950_1576</name>
</gene>
<reference evidence="3" key="1">
    <citation type="submission" date="2016-10" db="EMBL/GenBank/DDBJ databases">
        <authorList>
            <person name="Varghese N."/>
            <person name="Submissions S."/>
        </authorList>
    </citation>
    <scope>NUCLEOTIDE SEQUENCE [LARGE SCALE GENOMIC DNA]</scope>
    <source>
        <strain evidence="3">CGMCC 1.7738</strain>
    </source>
</reference>
<name>A0A1I4D604_9EURY</name>